<feature type="region of interest" description="Disordered" evidence="1">
    <location>
        <begin position="83"/>
        <end position="102"/>
    </location>
</feature>
<protein>
    <submittedName>
        <fullName evidence="3">Helix-turn-helix domain-containing protein</fullName>
    </submittedName>
</protein>
<feature type="region of interest" description="Disordered" evidence="1">
    <location>
        <begin position="145"/>
        <end position="187"/>
    </location>
</feature>
<dbReference type="GeneID" id="78364552"/>
<dbReference type="AlphaFoldDB" id="A0AAW8U0T1"/>
<name>A0AAW8U0T1_9ENTE</name>
<dbReference type="PANTHER" id="PTHR34475:SF1">
    <property type="entry name" value="CYTOSKELETON PROTEIN RODZ"/>
    <property type="match status" value="1"/>
</dbReference>
<feature type="compositionally biased region" description="Low complexity" evidence="1">
    <location>
        <begin position="158"/>
        <end position="186"/>
    </location>
</feature>
<evidence type="ECO:0000256" key="1">
    <source>
        <dbReference type="SAM" id="MobiDB-lite"/>
    </source>
</evidence>
<dbReference type="Pfam" id="PF13413">
    <property type="entry name" value="HTH_25"/>
    <property type="match status" value="1"/>
</dbReference>
<dbReference type="PANTHER" id="PTHR34475">
    <property type="match status" value="1"/>
</dbReference>
<accession>A0AAW8U0T1</accession>
<dbReference type="InterPro" id="IPR050400">
    <property type="entry name" value="Bact_Cytoskel_RodZ"/>
</dbReference>
<evidence type="ECO:0000256" key="2">
    <source>
        <dbReference type="SAM" id="Phobius"/>
    </source>
</evidence>
<dbReference type="GO" id="GO:0003677">
    <property type="term" value="F:DNA binding"/>
    <property type="evidence" value="ECO:0007669"/>
    <property type="project" value="InterPro"/>
</dbReference>
<evidence type="ECO:0000313" key="4">
    <source>
        <dbReference type="Proteomes" id="UP001256711"/>
    </source>
</evidence>
<sequence length="299" mass="32346">MANEATKIGQTLRQARLNKNLSLDELQQITKIQRRYLEDIEAGDLESLPGTFYVRAFVRQYAQAVGEDGERLVAILDGKASFEPPLPKRPQPETVKGSRKALHVEESTTSPVIRLLPVIFFTLVAVTIIGVVVWMTIQDRNEDSLIKDPGSSVTVEQPKATSSSSSEAPKASSSTEASTTESSAEKQMVITTTSNTDSEANMTITDATNPLQLDFESTAGRCWVGVIVNGGYVYQYTLEVGDKQSTTLPENTQNATIVLGASANVAIKAGGQDLVFTEEGMAALRKNINLTIGYQQAAQ</sequence>
<organism evidence="3 4">
    <name type="scientific">Enterococcus asini</name>
    <dbReference type="NCBI Taxonomy" id="57732"/>
    <lineage>
        <taxon>Bacteria</taxon>
        <taxon>Bacillati</taxon>
        <taxon>Bacillota</taxon>
        <taxon>Bacilli</taxon>
        <taxon>Lactobacillales</taxon>
        <taxon>Enterococcaceae</taxon>
        <taxon>Enterococcus</taxon>
    </lineage>
</organism>
<dbReference type="EMBL" id="JARQBJ010000003">
    <property type="protein sequence ID" value="MDT2810531.1"/>
    <property type="molecule type" value="Genomic_DNA"/>
</dbReference>
<dbReference type="CDD" id="cd00093">
    <property type="entry name" value="HTH_XRE"/>
    <property type="match status" value="1"/>
</dbReference>
<keyword evidence="2" id="KW-0812">Transmembrane</keyword>
<dbReference type="InterPro" id="IPR001387">
    <property type="entry name" value="Cro/C1-type_HTH"/>
</dbReference>
<reference evidence="3" key="1">
    <citation type="submission" date="2023-03" db="EMBL/GenBank/DDBJ databases">
        <authorList>
            <person name="Shen W."/>
            <person name="Cai J."/>
        </authorList>
    </citation>
    <scope>NUCLEOTIDE SEQUENCE</scope>
    <source>
        <strain evidence="3">B226-2</strain>
    </source>
</reference>
<dbReference type="InterPro" id="IPR010982">
    <property type="entry name" value="Lambda_DNA-bd_dom_sf"/>
</dbReference>
<dbReference type="Proteomes" id="UP001256711">
    <property type="component" value="Unassembled WGS sequence"/>
</dbReference>
<dbReference type="Gene3D" id="1.10.260.40">
    <property type="entry name" value="lambda repressor-like DNA-binding domains"/>
    <property type="match status" value="1"/>
</dbReference>
<evidence type="ECO:0000313" key="3">
    <source>
        <dbReference type="EMBL" id="MDT2810531.1"/>
    </source>
</evidence>
<feature type="transmembrane region" description="Helical" evidence="2">
    <location>
        <begin position="115"/>
        <end position="137"/>
    </location>
</feature>
<keyword evidence="2" id="KW-0472">Membrane</keyword>
<proteinExistence type="predicted"/>
<dbReference type="SUPFAM" id="SSF47413">
    <property type="entry name" value="lambda repressor-like DNA-binding domains"/>
    <property type="match status" value="1"/>
</dbReference>
<comment type="caution">
    <text evidence="3">The sequence shown here is derived from an EMBL/GenBank/DDBJ whole genome shotgun (WGS) entry which is preliminary data.</text>
</comment>
<dbReference type="RefSeq" id="WP_010754873.1">
    <property type="nucleotide sequence ID" value="NZ_CABJBY010000009.1"/>
</dbReference>
<keyword evidence="2" id="KW-1133">Transmembrane helix</keyword>
<gene>
    <name evidence="3" type="ORF">P7H43_08535</name>
</gene>